<accession>A0A0F9JCL5</accession>
<dbReference type="SUPFAM" id="SSF52540">
    <property type="entry name" value="P-loop containing nucleoside triphosphate hydrolases"/>
    <property type="match status" value="1"/>
</dbReference>
<evidence type="ECO:0000313" key="1">
    <source>
        <dbReference type="EMBL" id="KKM03596.1"/>
    </source>
</evidence>
<organism evidence="1">
    <name type="scientific">marine sediment metagenome</name>
    <dbReference type="NCBI Taxonomy" id="412755"/>
    <lineage>
        <taxon>unclassified sequences</taxon>
        <taxon>metagenomes</taxon>
        <taxon>ecological metagenomes</taxon>
    </lineage>
</organism>
<comment type="caution">
    <text evidence="1">The sequence shown here is derived from an EMBL/GenBank/DDBJ whole genome shotgun (WGS) entry which is preliminary data.</text>
</comment>
<dbReference type="AlphaFoldDB" id="A0A0F9JCL5"/>
<sequence>MTETKKINVGKTVKKWIGQGKNIAEVSTILHSMGHKFSVQDCIDAYYDYMGWRRVISERSGAGFIKAVLNREKIHVYGSTGVGKTFTVKSVAKELDLDMIVSYARLTDDLVADWGTTPYEEDDKLFVLEGDAFYWKAYGVIKNYIVNSKSTVVIITTGKDTPTKNITKLVKQIKIFPPSKDEMQHYILQFDPNWKGDIDKIYDRDQRITWRNYLYNKNERTAPYEGITQAKDIAYKILKGTATIEDFEKSVHPWYFVLGWISYNAVNFYNDDKLKKALHALAWIDTHKFNYKQRYLVQMLLELPKADMKGFMSFPPYKSKPKTETT</sequence>
<reference evidence="1" key="1">
    <citation type="journal article" date="2015" name="Nature">
        <title>Complex archaea that bridge the gap between prokaryotes and eukaryotes.</title>
        <authorList>
            <person name="Spang A."/>
            <person name="Saw J.H."/>
            <person name="Jorgensen S.L."/>
            <person name="Zaremba-Niedzwiedzka K."/>
            <person name="Martijn J."/>
            <person name="Lind A.E."/>
            <person name="van Eijk R."/>
            <person name="Schleper C."/>
            <person name="Guy L."/>
            <person name="Ettema T.J."/>
        </authorList>
    </citation>
    <scope>NUCLEOTIDE SEQUENCE</scope>
</reference>
<feature type="non-terminal residue" evidence="1">
    <location>
        <position position="326"/>
    </location>
</feature>
<proteinExistence type="predicted"/>
<dbReference type="EMBL" id="LAZR01016648">
    <property type="protein sequence ID" value="KKM03596.1"/>
    <property type="molecule type" value="Genomic_DNA"/>
</dbReference>
<protein>
    <submittedName>
        <fullName evidence="1">Uncharacterized protein</fullName>
    </submittedName>
</protein>
<dbReference type="InterPro" id="IPR027417">
    <property type="entry name" value="P-loop_NTPase"/>
</dbReference>
<name>A0A0F9JCL5_9ZZZZ</name>
<gene>
    <name evidence="1" type="ORF">LCGC14_1772790</name>
</gene>